<feature type="region of interest" description="Disordered" evidence="2">
    <location>
        <begin position="1"/>
        <end position="105"/>
    </location>
</feature>
<dbReference type="GO" id="GO:0016906">
    <property type="term" value="F:sterol 3-beta-glucosyltransferase activity"/>
    <property type="evidence" value="ECO:0007669"/>
    <property type="project" value="UniProtKB-ARBA"/>
</dbReference>
<dbReference type="Proteomes" id="UP000824596">
    <property type="component" value="Unassembled WGS sequence"/>
</dbReference>
<dbReference type="InterPro" id="IPR010610">
    <property type="entry name" value="EryCIII-like_C"/>
</dbReference>
<evidence type="ECO:0000256" key="2">
    <source>
        <dbReference type="SAM" id="MobiDB-lite"/>
    </source>
</evidence>
<dbReference type="InterPro" id="IPR004276">
    <property type="entry name" value="GlycoTrans_28_N"/>
</dbReference>
<evidence type="ECO:0000256" key="1">
    <source>
        <dbReference type="ARBA" id="ARBA00022679"/>
    </source>
</evidence>
<dbReference type="EMBL" id="JAIZPD010000013">
    <property type="protein sequence ID" value="KAH0959098.1"/>
    <property type="molecule type" value="Genomic_DNA"/>
</dbReference>
<accession>A0A9P8MMT5</accession>
<dbReference type="GO" id="GO:0005975">
    <property type="term" value="P:carbohydrate metabolic process"/>
    <property type="evidence" value="ECO:0007669"/>
    <property type="project" value="InterPro"/>
</dbReference>
<protein>
    <submittedName>
        <fullName evidence="5">UDP-glucoronosyl and UDP-glucosyl transferase domain-containing protein</fullName>
    </submittedName>
</protein>
<dbReference type="InterPro" id="IPR050426">
    <property type="entry name" value="Glycosyltransferase_28"/>
</dbReference>
<comment type="caution">
    <text evidence="5">The sequence shown here is derived from an EMBL/GenBank/DDBJ whole genome shotgun (WGS) entry which is preliminary data.</text>
</comment>
<proteinExistence type="predicted"/>
<feature type="domain" description="Erythromycin biosynthesis protein CIII-like C-terminal" evidence="4">
    <location>
        <begin position="517"/>
        <end position="611"/>
    </location>
</feature>
<feature type="compositionally biased region" description="Low complexity" evidence="2">
    <location>
        <begin position="30"/>
        <end position="40"/>
    </location>
</feature>
<dbReference type="Pfam" id="PF03033">
    <property type="entry name" value="Glyco_transf_28"/>
    <property type="match status" value="1"/>
</dbReference>
<dbReference type="FunFam" id="3.40.50.2000:FF:000009">
    <property type="entry name" value="Sterol 3-beta-glucosyltransferase UGT80A2"/>
    <property type="match status" value="1"/>
</dbReference>
<evidence type="ECO:0000259" key="4">
    <source>
        <dbReference type="Pfam" id="PF06722"/>
    </source>
</evidence>
<dbReference type="RefSeq" id="XP_044716611.1">
    <property type="nucleotide sequence ID" value="XM_044868030.1"/>
</dbReference>
<dbReference type="FunFam" id="3.40.50.2000:FF:000100">
    <property type="entry name" value="Glycosyltransferase family 1 protein"/>
    <property type="match status" value="1"/>
</dbReference>
<keyword evidence="1 5" id="KW-0808">Transferase</keyword>
<dbReference type="PANTHER" id="PTHR48050">
    <property type="entry name" value="STEROL 3-BETA-GLUCOSYLTRANSFERASE"/>
    <property type="match status" value="1"/>
</dbReference>
<feature type="domain" description="Glycosyltransferase family 28 N-terminal" evidence="3">
    <location>
        <begin position="195"/>
        <end position="356"/>
    </location>
</feature>
<evidence type="ECO:0000313" key="6">
    <source>
        <dbReference type="Proteomes" id="UP000824596"/>
    </source>
</evidence>
<feature type="region of interest" description="Disordered" evidence="2">
    <location>
        <begin position="157"/>
        <end position="189"/>
    </location>
</feature>
<dbReference type="CDD" id="cd03784">
    <property type="entry name" value="GT1_Gtf-like"/>
    <property type="match status" value="1"/>
</dbReference>
<dbReference type="AlphaFoldDB" id="A0A9P8MMT5"/>
<evidence type="ECO:0000259" key="3">
    <source>
        <dbReference type="Pfam" id="PF03033"/>
    </source>
</evidence>
<sequence length="1008" mass="109813">MPGACLDGARSQTSPSARTKLRTTEPLGCAASQSSPSLPSAKEDGTTDLNGETRDGSLRGCLTETSNSSEDGPGEQRDNDRARKLGRNRTESLSGKMQRKEALVDHGQRYRRFSVGNANYQTSGKIKKDGRLRITINETANTGYIAKALGTAARQSISKAKSMKETPSAESAPRENQEASPRTAPNIDPQPRLNIVIMVIGSRGDAQPFLRIGKVLKDDYGHRVRIATHPAFRDFVEKDSGLEFFSVGGDPSELMSFMVKNPGMIPSLETVRAGEIGRRRDAMAEMFEGFWRACINASDGEQLKGQDPKAVRDEGQDDFVADAIIANPPSFAHIHCAEALGIPLHLIFTFPYTPTQDFPHPLASIKKSNKDPGYTNFISYPLVEMMVWQGLGDLVNHFRVRTLGLDPVSTIWAPGATYRLHVPFTYLWSPSLVPKPKDWGDEINVSGFVFLDLASAFKPPKDLEEFLDAGEPPIYIGFGSIVVDDPDRFTIMIFEAVKQAGVRALVSKGWGGFGGDHAPENVFLLDNTPHDWLFPRVKACVIHGGAGTTAIALKCGLPTMIVPFFGDQHFWGSMVASAGAGPEPVPYKYLDADKLADGIKYCLTEDARQAAGTIAASIERDGDGAQNAVKAVHSHLNLQGPNSMRCSILRDRIAAWRLKDTHVRLSPLAADILVGSGMLCWKKLRLLRHAEWNDFEGPGEPVTGVAGSLTGTAKGILRGIGGMPYRLGVTAKKRIHVRRSNHRRNKEHKGEAAAANIRHSEDSQDTIADAPMTGPGPDKYLSDIATSVGKTAWAITKAPAGLTLALAQGFHNAPRLYGDDTVRRPMRITGFRSGLIASRKELVHGIYDGVTGVVRLPLRGARASGMAGFAKGTAMGLGGLVLKSTSAVVSPLGFTLQGLVKQAERRRRRPQARVRRARIAQGQRERRELGGDASSLEDKVVAGWRVMRQLKRKVIDQQRRGLAGRYDRVRMDMGLMFEDVDVARECLAQLKAGTHLDEVVGACEKMNE</sequence>
<feature type="compositionally biased region" description="Basic and acidic residues" evidence="2">
    <location>
        <begin position="74"/>
        <end position="83"/>
    </location>
</feature>
<dbReference type="InterPro" id="IPR002213">
    <property type="entry name" value="UDP_glucos_trans"/>
</dbReference>
<dbReference type="OrthoDB" id="5835829at2759"/>
<dbReference type="SUPFAM" id="SSF53756">
    <property type="entry name" value="UDP-Glycosyltransferase/glycogen phosphorylase"/>
    <property type="match status" value="1"/>
</dbReference>
<name>A0A9P8MMT5_9HYPO</name>
<evidence type="ECO:0000313" key="5">
    <source>
        <dbReference type="EMBL" id="KAH0959098.1"/>
    </source>
</evidence>
<dbReference type="Pfam" id="PF06722">
    <property type="entry name" value="EryCIII-like_C"/>
    <property type="match status" value="1"/>
</dbReference>
<dbReference type="PANTHER" id="PTHR48050:SF5">
    <property type="entry name" value="UDP-GLUCOSE,STEROL TRANSFERASE"/>
    <property type="match status" value="1"/>
</dbReference>
<organism evidence="5 6">
    <name type="scientific">Hirsutella rhossiliensis</name>
    <dbReference type="NCBI Taxonomy" id="111463"/>
    <lineage>
        <taxon>Eukaryota</taxon>
        <taxon>Fungi</taxon>
        <taxon>Dikarya</taxon>
        <taxon>Ascomycota</taxon>
        <taxon>Pezizomycotina</taxon>
        <taxon>Sordariomycetes</taxon>
        <taxon>Hypocreomycetidae</taxon>
        <taxon>Hypocreales</taxon>
        <taxon>Ophiocordycipitaceae</taxon>
        <taxon>Hirsutella</taxon>
    </lineage>
</organism>
<keyword evidence="6" id="KW-1185">Reference proteome</keyword>
<dbReference type="Gene3D" id="3.40.50.2000">
    <property type="entry name" value="Glycogen Phosphorylase B"/>
    <property type="match status" value="2"/>
</dbReference>
<feature type="region of interest" description="Disordered" evidence="2">
    <location>
        <begin position="739"/>
        <end position="763"/>
    </location>
</feature>
<gene>
    <name evidence="5" type="ORF">HRG_09559</name>
</gene>
<feature type="compositionally biased region" description="Basic and acidic residues" evidence="2">
    <location>
        <begin position="41"/>
        <end position="57"/>
    </location>
</feature>
<dbReference type="GeneID" id="68358688"/>
<reference evidence="5" key="1">
    <citation type="submission" date="2021-09" db="EMBL/GenBank/DDBJ databases">
        <title>A high-quality genome of the endoparasitic fungus Hirsutella rhossiliensis with a comparison of Hirsutella genomes reveals transposable elements contributing to genome size variation.</title>
        <authorList>
            <person name="Lin R."/>
            <person name="Jiao Y."/>
            <person name="Sun X."/>
            <person name="Ling J."/>
            <person name="Xie B."/>
            <person name="Cheng X."/>
        </authorList>
    </citation>
    <scope>NUCLEOTIDE SEQUENCE</scope>
    <source>
        <strain evidence="5">HR02</strain>
    </source>
</reference>